<reference evidence="2" key="1">
    <citation type="submission" date="2015-07" db="EMBL/GenBank/DDBJ databases">
        <title>Genome sequencing of Sunxiuqinia dokdonensis strain SK.</title>
        <authorList>
            <person name="Ahn S."/>
            <person name="Kim B.-C."/>
        </authorList>
    </citation>
    <scope>NUCLEOTIDE SEQUENCE [LARGE SCALE GENOMIC DNA]</scope>
    <source>
        <strain evidence="2">SK</strain>
    </source>
</reference>
<protein>
    <submittedName>
        <fullName evidence="1">Uncharacterized protein</fullName>
    </submittedName>
</protein>
<dbReference type="EMBL" id="LGIA01000206">
    <property type="protein sequence ID" value="KOH42939.1"/>
    <property type="molecule type" value="Genomic_DNA"/>
</dbReference>
<dbReference type="AlphaFoldDB" id="A0A0L8V3F2"/>
<dbReference type="Proteomes" id="UP000036958">
    <property type="component" value="Unassembled WGS sequence"/>
</dbReference>
<name>A0A0L8V3F2_9BACT</name>
<organism evidence="1 2">
    <name type="scientific">Sunxiuqinia dokdonensis</name>
    <dbReference type="NCBI Taxonomy" id="1409788"/>
    <lineage>
        <taxon>Bacteria</taxon>
        <taxon>Pseudomonadati</taxon>
        <taxon>Bacteroidota</taxon>
        <taxon>Bacteroidia</taxon>
        <taxon>Marinilabiliales</taxon>
        <taxon>Prolixibacteraceae</taxon>
        <taxon>Sunxiuqinia</taxon>
    </lineage>
</organism>
<comment type="caution">
    <text evidence="1">The sequence shown here is derived from an EMBL/GenBank/DDBJ whole genome shotgun (WGS) entry which is preliminary data.</text>
</comment>
<sequence length="44" mass="5235">MLFRARCHLYTASRYFDKHLNSFIDSTTRLKLDNELAAVQSNRM</sequence>
<evidence type="ECO:0000313" key="1">
    <source>
        <dbReference type="EMBL" id="KOH42939.1"/>
    </source>
</evidence>
<gene>
    <name evidence="1" type="ORF">NC99_42460</name>
</gene>
<proteinExistence type="predicted"/>
<evidence type="ECO:0000313" key="2">
    <source>
        <dbReference type="Proteomes" id="UP000036958"/>
    </source>
</evidence>
<accession>A0A0L8V3F2</accession>
<keyword evidence="2" id="KW-1185">Reference proteome</keyword>